<gene>
    <name evidence="2" type="ORF">CHU95_20935</name>
</gene>
<dbReference type="InterPro" id="IPR011032">
    <property type="entry name" value="GroES-like_sf"/>
</dbReference>
<dbReference type="InterPro" id="IPR013149">
    <property type="entry name" value="ADH-like_C"/>
</dbReference>
<evidence type="ECO:0000259" key="1">
    <source>
        <dbReference type="SMART" id="SM00829"/>
    </source>
</evidence>
<organism evidence="2 3">
    <name type="scientific">Niveispirillum lacus</name>
    <dbReference type="NCBI Taxonomy" id="1981099"/>
    <lineage>
        <taxon>Bacteria</taxon>
        <taxon>Pseudomonadati</taxon>
        <taxon>Pseudomonadota</taxon>
        <taxon>Alphaproteobacteria</taxon>
        <taxon>Rhodospirillales</taxon>
        <taxon>Azospirillaceae</taxon>
        <taxon>Niveispirillum</taxon>
    </lineage>
</organism>
<evidence type="ECO:0000313" key="3">
    <source>
        <dbReference type="Proteomes" id="UP000216998"/>
    </source>
</evidence>
<accession>A0A255YQV8</accession>
<proteinExistence type="predicted"/>
<sequence length="607" mass="63779">MVPVWKAYVDIPAGQMHLRRVKGTGIPFILLHRTPVDSSSFTPVMTKLSKRGRTAIAIDTPGFGQSFQPDGNPSTTDYARWFLEAINALGIDDFHLVAHHTGTHFAVELALLADARVRSLTLSGVLHADAAERTKSRADIGLAPPVDSDGLYAADTWKIIRSFYWDYDPALVHQEFLGALGSPKGRNQAFDAIFAQDFAATLARVTCPVRVVQAFDDPLSFMLPRVAANHPDIPVSLIGPAGIAAPERQAPAFVSALLAHAVAAETLSDPKENTMTSRRFLLSADGQSFRLRTEDAPVPTPGPGEVLVRVRAVSINRRDIMIKKGFYPVNGANHFVPGSDAAGEVVAVGDGVESVKPGDRVCSTFFQNWPGGRINFAAFASALGAGGVGVFADHVLLSETGVVLAPEGWSFEQAATIPCAAVTAWSALSSVSQDDWVLIQGTGGVALYGLQIAVAAGARVLVISSSDAKLEKVRAMGAKATVNYQTYPDWDGEVQRLTGGGVQHVLELGGAGTLAKSIRATAAGGRIALVGGLDGFGGDISAADLVMGVKTVSAVAVGSRADHLAVTAFLAKHAITPVIERTFDADEMAEAFAAADAGAFGKVVVRL</sequence>
<dbReference type="SUPFAM" id="SSF53474">
    <property type="entry name" value="alpha/beta-Hydrolases"/>
    <property type="match status" value="1"/>
</dbReference>
<dbReference type="Pfam" id="PF00561">
    <property type="entry name" value="Abhydrolase_1"/>
    <property type="match status" value="1"/>
</dbReference>
<dbReference type="InterPro" id="IPR013154">
    <property type="entry name" value="ADH-like_N"/>
</dbReference>
<dbReference type="InterPro" id="IPR036291">
    <property type="entry name" value="NAD(P)-bd_dom_sf"/>
</dbReference>
<dbReference type="InterPro" id="IPR000073">
    <property type="entry name" value="AB_hydrolase_1"/>
</dbReference>
<dbReference type="RefSeq" id="WP_094458288.1">
    <property type="nucleotide sequence ID" value="NZ_NOXU01000032.1"/>
</dbReference>
<dbReference type="CDD" id="cd08276">
    <property type="entry name" value="MDR7"/>
    <property type="match status" value="1"/>
</dbReference>
<dbReference type="InterPro" id="IPR020843">
    <property type="entry name" value="ER"/>
</dbReference>
<dbReference type="SUPFAM" id="SSF51735">
    <property type="entry name" value="NAD(P)-binding Rossmann-fold domains"/>
    <property type="match status" value="1"/>
</dbReference>
<keyword evidence="3" id="KW-1185">Reference proteome</keyword>
<dbReference type="OrthoDB" id="9805663at2"/>
<dbReference type="Pfam" id="PF00107">
    <property type="entry name" value="ADH_zinc_N"/>
    <property type="match status" value="1"/>
</dbReference>
<dbReference type="PANTHER" id="PTHR45033">
    <property type="match status" value="1"/>
</dbReference>
<name>A0A255YQV8_9PROT</name>
<dbReference type="InterPro" id="IPR052711">
    <property type="entry name" value="Zinc_ADH-like"/>
</dbReference>
<comment type="caution">
    <text evidence="2">The sequence shown here is derived from an EMBL/GenBank/DDBJ whole genome shotgun (WGS) entry which is preliminary data.</text>
</comment>
<dbReference type="Pfam" id="PF08240">
    <property type="entry name" value="ADH_N"/>
    <property type="match status" value="1"/>
</dbReference>
<dbReference type="SUPFAM" id="SSF50129">
    <property type="entry name" value="GroES-like"/>
    <property type="match status" value="1"/>
</dbReference>
<dbReference type="Gene3D" id="3.40.50.1820">
    <property type="entry name" value="alpha/beta hydrolase"/>
    <property type="match status" value="1"/>
</dbReference>
<dbReference type="AlphaFoldDB" id="A0A255YQV8"/>
<dbReference type="Gene3D" id="3.40.50.720">
    <property type="entry name" value="NAD(P)-binding Rossmann-like Domain"/>
    <property type="match status" value="1"/>
</dbReference>
<dbReference type="Proteomes" id="UP000216998">
    <property type="component" value="Unassembled WGS sequence"/>
</dbReference>
<dbReference type="EMBL" id="NOXU01000032">
    <property type="protein sequence ID" value="OYQ31607.1"/>
    <property type="molecule type" value="Genomic_DNA"/>
</dbReference>
<dbReference type="InterPro" id="IPR029058">
    <property type="entry name" value="AB_hydrolase_fold"/>
</dbReference>
<dbReference type="GO" id="GO:0016491">
    <property type="term" value="F:oxidoreductase activity"/>
    <property type="evidence" value="ECO:0007669"/>
    <property type="project" value="InterPro"/>
</dbReference>
<dbReference type="SMART" id="SM00829">
    <property type="entry name" value="PKS_ER"/>
    <property type="match status" value="1"/>
</dbReference>
<dbReference type="Gene3D" id="3.90.180.10">
    <property type="entry name" value="Medium-chain alcohol dehydrogenases, catalytic domain"/>
    <property type="match status" value="1"/>
</dbReference>
<feature type="domain" description="Enoyl reductase (ER)" evidence="1">
    <location>
        <begin position="286"/>
        <end position="605"/>
    </location>
</feature>
<evidence type="ECO:0000313" key="2">
    <source>
        <dbReference type="EMBL" id="OYQ31607.1"/>
    </source>
</evidence>
<dbReference type="PANTHER" id="PTHR45033:SF2">
    <property type="entry name" value="ZINC-TYPE ALCOHOL DEHYDROGENASE-LIKE PROTEIN C1773.06C"/>
    <property type="match status" value="1"/>
</dbReference>
<protein>
    <recommendedName>
        <fullName evidence="1">Enoyl reductase (ER) domain-containing protein</fullName>
    </recommendedName>
</protein>
<reference evidence="2 3" key="1">
    <citation type="submission" date="2017-07" db="EMBL/GenBank/DDBJ databases">
        <title>Niveispirillum cyanobacteriorum sp. nov., isolated from cyanobacterial aggregates in a eutrophic lake.</title>
        <authorList>
            <person name="Cai H."/>
        </authorList>
    </citation>
    <scope>NUCLEOTIDE SEQUENCE [LARGE SCALE GENOMIC DNA]</scope>
    <source>
        <strain evidence="3">TH1-14</strain>
    </source>
</reference>